<organism evidence="2 3">
    <name type="scientific">marine gamma proteobacterium HTCC2143</name>
    <dbReference type="NCBI Taxonomy" id="247633"/>
    <lineage>
        <taxon>Bacteria</taxon>
        <taxon>Pseudomonadati</taxon>
        <taxon>Pseudomonadota</taxon>
        <taxon>Gammaproteobacteria</taxon>
        <taxon>Cellvibrionales</taxon>
        <taxon>Spongiibacteraceae</taxon>
        <taxon>BD1-7 clade</taxon>
    </lineage>
</organism>
<keyword evidence="3" id="KW-1185">Reference proteome</keyword>
<gene>
    <name evidence="2" type="ORF">GP2143_09465</name>
</gene>
<dbReference type="InterPro" id="IPR049450">
    <property type="entry name" value="ACOT8-like_C"/>
</dbReference>
<dbReference type="InterPro" id="IPR029069">
    <property type="entry name" value="HotDog_dom_sf"/>
</dbReference>
<evidence type="ECO:0000313" key="2">
    <source>
        <dbReference type="EMBL" id="EAW30423.1"/>
    </source>
</evidence>
<name>A0YFK9_9GAMM</name>
<dbReference type="CDD" id="cd00556">
    <property type="entry name" value="Thioesterase_II"/>
    <property type="match status" value="1"/>
</dbReference>
<dbReference type="SUPFAM" id="SSF54637">
    <property type="entry name" value="Thioesterase/thiol ester dehydrase-isomerase"/>
    <property type="match status" value="2"/>
</dbReference>
<dbReference type="OrthoDB" id="7059210at2"/>
<dbReference type="Gene3D" id="2.40.160.210">
    <property type="entry name" value="Acyl-CoA thioesterase, double hotdog domain"/>
    <property type="match status" value="1"/>
</dbReference>
<protein>
    <recommendedName>
        <fullName evidence="1">Acyl-CoA thioesterase-like C-terminal domain-containing protein</fullName>
    </recommendedName>
</protein>
<reference evidence="2 3" key="1">
    <citation type="journal article" date="2010" name="J. Bacteriol.">
        <title>Genome sequence of the oligotrophic marine Gammaproteobacterium HTCC2143, isolated from the Oregon Coast.</title>
        <authorList>
            <person name="Oh H.M."/>
            <person name="Kang I."/>
            <person name="Ferriera S."/>
            <person name="Giovannoni S.J."/>
            <person name="Cho J.C."/>
        </authorList>
    </citation>
    <scope>NUCLEOTIDE SEQUENCE [LARGE SCALE GENOMIC DNA]</scope>
    <source>
        <strain evidence="2 3">HTCC2143</strain>
    </source>
</reference>
<proteinExistence type="predicted"/>
<accession>A0YFK9</accession>
<dbReference type="EMBL" id="AAVT01000008">
    <property type="protein sequence ID" value="EAW30423.1"/>
    <property type="molecule type" value="Genomic_DNA"/>
</dbReference>
<evidence type="ECO:0000313" key="3">
    <source>
        <dbReference type="Proteomes" id="UP000004931"/>
    </source>
</evidence>
<dbReference type="Proteomes" id="UP000004931">
    <property type="component" value="Unassembled WGS sequence"/>
</dbReference>
<comment type="caution">
    <text evidence="2">The sequence shown here is derived from an EMBL/GenBank/DDBJ whole genome shotgun (WGS) entry which is preliminary data.</text>
</comment>
<dbReference type="AlphaFoldDB" id="A0YFK9"/>
<dbReference type="InterPro" id="IPR042171">
    <property type="entry name" value="Acyl-CoA_hotdog"/>
</dbReference>
<evidence type="ECO:0000259" key="1">
    <source>
        <dbReference type="Pfam" id="PF20789"/>
    </source>
</evidence>
<dbReference type="Pfam" id="PF20789">
    <property type="entry name" value="4HBT_3C"/>
    <property type="match status" value="1"/>
</dbReference>
<sequence length="266" mass="28657">MKISSTQFLNLGHPIDTHRWELPITADLTGGRGSLFGGAGLAAGIVALEQATGKPVIWATGQYLSIIQQPVTLELEVTLPAIGRNVSQGRVVGHLDDQEIITILGAVGERSDPAAGTWLNRPDADSPDNCEVLRRHHDTVSMHDHVDIRIARGMFGFSGSGKPSGDGRSLLWARMPKVEHDAGALAIIADYMPSALGNALGKVMHCTSIDNTIRYANREATEWVLCDNMMEFVGNGFAYGTMHMWSERGALLATASQSMIVRTPVS</sequence>
<dbReference type="eggNOG" id="COG1946">
    <property type="taxonomic scope" value="Bacteria"/>
</dbReference>
<feature type="domain" description="Acyl-CoA thioesterase-like C-terminal" evidence="1">
    <location>
        <begin position="127"/>
        <end position="261"/>
    </location>
</feature>
<dbReference type="STRING" id="247633.GP2143_09465"/>